<proteinExistence type="predicted"/>
<keyword evidence="2" id="KW-1185">Reference proteome</keyword>
<comment type="caution">
    <text evidence="1">The sequence shown here is derived from an EMBL/GenBank/DDBJ whole genome shotgun (WGS) entry which is preliminary data.</text>
</comment>
<sequence>MKKVDNTIINNNPIKSCLEQNNQSSNKTTTQMSQHQQDEIMEQHTPVTWETWTEEYDIKLKIRLAGFGHFCILRGKMILESYFLILSKKWMKAVIVGGDEVMILIKQSSRTKRFRMTFFNELDAKNFFTMLSKFAATNNTTLTPNNELINVNNSTETETILNNMLNNPIHLPESWSTEWPTQSLEGLIRLCLIDPNFPGFVNQIDCIMKKFTCTISDLTDQDLSSQ</sequence>
<name>A0A4Z2DEA4_SCHJA</name>
<dbReference type="PANTHER" id="PTHR34921:SF1">
    <property type="entry name" value="MEIOTIC RECOMBINATION PROTEIN REC114"/>
    <property type="match status" value="1"/>
</dbReference>
<dbReference type="PANTHER" id="PTHR34921">
    <property type="entry name" value="MEIOTIC RECOMBINATION PROTEIN REC114"/>
    <property type="match status" value="1"/>
</dbReference>
<dbReference type="EMBL" id="SKCS01000166">
    <property type="protein sequence ID" value="TNN14841.1"/>
    <property type="molecule type" value="Genomic_DNA"/>
</dbReference>
<evidence type="ECO:0000313" key="2">
    <source>
        <dbReference type="Proteomes" id="UP000311919"/>
    </source>
</evidence>
<dbReference type="AlphaFoldDB" id="A0A4Z2DEA4"/>
<evidence type="ECO:0000313" key="1">
    <source>
        <dbReference type="EMBL" id="TNN14841.1"/>
    </source>
</evidence>
<gene>
    <name evidence="1" type="ORF">EWB00_001982</name>
</gene>
<organism evidence="1 2">
    <name type="scientific">Schistosoma japonicum</name>
    <name type="common">Blood fluke</name>
    <dbReference type="NCBI Taxonomy" id="6182"/>
    <lineage>
        <taxon>Eukaryota</taxon>
        <taxon>Metazoa</taxon>
        <taxon>Spiralia</taxon>
        <taxon>Lophotrochozoa</taxon>
        <taxon>Platyhelminthes</taxon>
        <taxon>Trematoda</taxon>
        <taxon>Digenea</taxon>
        <taxon>Strigeidida</taxon>
        <taxon>Schistosomatoidea</taxon>
        <taxon>Schistosomatidae</taxon>
        <taxon>Schistosoma</taxon>
    </lineage>
</organism>
<dbReference type="STRING" id="6182.A0A4Z2DEA4"/>
<dbReference type="OrthoDB" id="6479200at2759"/>
<dbReference type="Proteomes" id="UP000311919">
    <property type="component" value="Unassembled WGS sequence"/>
</dbReference>
<protein>
    <submittedName>
        <fullName evidence="1">Uncharacterized protein</fullName>
    </submittedName>
</protein>
<accession>A0A4Z2DEA4</accession>
<reference evidence="1 2" key="1">
    <citation type="submission" date="2019-03" db="EMBL/GenBank/DDBJ databases">
        <title>An improved genome assembly of the fluke Schistosoma japonicum.</title>
        <authorList>
            <person name="Hu W."/>
            <person name="Luo F."/>
            <person name="Yin M."/>
            <person name="Mo X."/>
            <person name="Sun C."/>
            <person name="Wu Q."/>
            <person name="Zhu B."/>
            <person name="Xiang M."/>
            <person name="Wang J."/>
            <person name="Wang Y."/>
            <person name="Zhang T."/>
            <person name="Xu B."/>
            <person name="Zheng H."/>
            <person name="Feng Z."/>
        </authorList>
    </citation>
    <scope>NUCLEOTIDE SEQUENCE [LARGE SCALE GENOMIC DNA]</scope>
    <source>
        <strain evidence="1">HuSjv2</strain>
        <tissue evidence="1">Worms</tissue>
    </source>
</reference>
<dbReference type="InterPro" id="IPR029168">
    <property type="entry name" value="REC114L"/>
</dbReference>